<dbReference type="InterPro" id="IPR002514">
    <property type="entry name" value="Transposase_8"/>
</dbReference>
<dbReference type="AlphaFoldDB" id="A0A1D7TNP3"/>
<dbReference type="InterPro" id="IPR009057">
    <property type="entry name" value="Homeodomain-like_sf"/>
</dbReference>
<dbReference type="KEGG" id="shal:SHALO_2791"/>
<proteinExistence type="predicted"/>
<keyword evidence="3" id="KW-1185">Reference proteome</keyword>
<dbReference type="Proteomes" id="UP000094609">
    <property type="component" value="Chromosome"/>
</dbReference>
<dbReference type="GO" id="GO:0006313">
    <property type="term" value="P:DNA transposition"/>
    <property type="evidence" value="ECO:0007669"/>
    <property type="project" value="InterPro"/>
</dbReference>
<dbReference type="PATRIC" id="fig|1193502.14.peg.2823"/>
<dbReference type="EMBL" id="CP017111">
    <property type="protein sequence ID" value="AOO66544.1"/>
    <property type="molecule type" value="Genomic_DNA"/>
</dbReference>
<name>A0A1D7TNP3_9BACT</name>
<sequence>MRKKRSSFTTEFKTLVVLEALKGELTISQLAAKYAITSKNILNWKQLFLDNAALAFEATDSTKSSKAELAKLKKENEKLASKLSSLASERDYAIEKLKDLDL</sequence>
<reference evidence="3" key="1">
    <citation type="submission" date="2016-08" db="EMBL/GenBank/DDBJ databases">
        <title>Complete genome sequence of the organohalide-respiring Epsilonproteobacterium Sulfurospirillum halorespirans.</title>
        <authorList>
            <person name="Goris T."/>
            <person name="Zimmermann J."/>
            <person name="Schenz B."/>
            <person name="Lemos M."/>
            <person name="Hackermueller J."/>
            <person name="Diekert G."/>
        </authorList>
    </citation>
    <scope>NUCLEOTIDE SEQUENCE [LARGE SCALE GENOMIC DNA]</scope>
    <source>
        <strain>DSM 13726</strain>
        <strain evidence="3">PCE-M2</strain>
    </source>
</reference>
<protein>
    <submittedName>
        <fullName evidence="2">Putative transposase</fullName>
    </submittedName>
</protein>
<dbReference type="STRING" id="1193502.SHALO_2791"/>
<evidence type="ECO:0000313" key="2">
    <source>
        <dbReference type="EMBL" id="AOO66544.1"/>
    </source>
</evidence>
<feature type="coiled-coil region" evidence="1">
    <location>
        <begin position="62"/>
        <end position="89"/>
    </location>
</feature>
<gene>
    <name evidence="2" type="ORF">SHALO_2791</name>
</gene>
<dbReference type="RefSeq" id="WP_084010973.1">
    <property type="nucleotide sequence ID" value="NZ_CP017111.1"/>
</dbReference>
<organism evidence="2 3">
    <name type="scientific">Sulfurospirillum halorespirans DSM 13726</name>
    <dbReference type="NCBI Taxonomy" id="1193502"/>
    <lineage>
        <taxon>Bacteria</taxon>
        <taxon>Pseudomonadati</taxon>
        <taxon>Campylobacterota</taxon>
        <taxon>Epsilonproteobacteria</taxon>
        <taxon>Campylobacterales</taxon>
        <taxon>Sulfurospirillaceae</taxon>
        <taxon>Sulfurospirillum</taxon>
    </lineage>
</organism>
<keyword evidence="1" id="KW-0175">Coiled coil</keyword>
<dbReference type="GO" id="GO:0004803">
    <property type="term" value="F:transposase activity"/>
    <property type="evidence" value="ECO:0007669"/>
    <property type="project" value="InterPro"/>
</dbReference>
<dbReference type="InterPro" id="IPR036388">
    <property type="entry name" value="WH-like_DNA-bd_sf"/>
</dbReference>
<dbReference type="GO" id="GO:0003677">
    <property type="term" value="F:DNA binding"/>
    <property type="evidence" value="ECO:0007669"/>
    <property type="project" value="InterPro"/>
</dbReference>
<dbReference type="Pfam" id="PF01527">
    <property type="entry name" value="HTH_Tnp_1"/>
    <property type="match status" value="1"/>
</dbReference>
<evidence type="ECO:0000313" key="3">
    <source>
        <dbReference type="Proteomes" id="UP000094609"/>
    </source>
</evidence>
<accession>A0A1D7TNP3</accession>
<evidence type="ECO:0000256" key="1">
    <source>
        <dbReference type="SAM" id="Coils"/>
    </source>
</evidence>
<dbReference type="Gene3D" id="1.10.10.10">
    <property type="entry name" value="Winged helix-like DNA-binding domain superfamily/Winged helix DNA-binding domain"/>
    <property type="match status" value="1"/>
</dbReference>
<dbReference type="SUPFAM" id="SSF46689">
    <property type="entry name" value="Homeodomain-like"/>
    <property type="match status" value="1"/>
</dbReference>